<dbReference type="RefSeq" id="XP_073555795.1">
    <property type="nucleotide sequence ID" value="XM_073705608.1"/>
</dbReference>
<gene>
    <name evidence="1" type="ORF">CCMA1212_008476</name>
</gene>
<dbReference type="Gene3D" id="3.40.50.720">
    <property type="entry name" value="NAD(P)-binding Rossmann-like Domain"/>
    <property type="match status" value="1"/>
</dbReference>
<evidence type="ECO:0000313" key="1">
    <source>
        <dbReference type="EMBL" id="TFA99593.1"/>
    </source>
</evidence>
<protein>
    <submittedName>
        <fullName evidence="1">Uncharacterized protein</fullName>
    </submittedName>
</protein>
<sequence>MLLTKLTDYIYATARAQAHTQQAESTQPPHILYYQRGEGSGDMFRFRVGPDSYWIAAIGSGGNLTASEEAHFLGALEMAGLCSPMSQHAVPSAQLSGYPKAITNPSPQHREHLQRLAAPPVLGRQATVTGFVAALGDTPLDFALDTVPARATKQLSVDIIRGAKLTNAAVARIVIVLVPQLDFEERDASQANSDRPVVRRASNFATGVTSILGVGIGSFPQLRYVSEPFVKHFGGDDGCTCRRLFKPDRPVVVPGGPAGLEAALDKNKEGVSGEKVVIRPFECRVAFGPETWETTRSSR</sequence>
<dbReference type="Proteomes" id="UP001642720">
    <property type="component" value="Unassembled WGS sequence"/>
</dbReference>
<dbReference type="Gene3D" id="3.90.180.10">
    <property type="entry name" value="Medium-chain alcohol dehydrogenases, catalytic domain"/>
    <property type="match status" value="1"/>
</dbReference>
<evidence type="ECO:0000313" key="2">
    <source>
        <dbReference type="Proteomes" id="UP001642720"/>
    </source>
</evidence>
<reference evidence="1 2" key="1">
    <citation type="submission" date="2018-01" db="EMBL/GenBank/DDBJ databases">
        <title>Genome characterization of the sugarcane-associated fungus Trichoderma ghanense CCMA-1212 and their application in lignocelulose bioconversion.</title>
        <authorList>
            <person name="Steindorff A.S."/>
            <person name="Mendes T.D."/>
            <person name="Vilela E.S.D."/>
            <person name="Rodrigues D.S."/>
            <person name="Formighieri E.F."/>
            <person name="Melo I.S."/>
            <person name="Favaro L.C.L."/>
        </authorList>
    </citation>
    <scope>NUCLEOTIDE SEQUENCE [LARGE SCALE GENOMIC DNA]</scope>
    <source>
        <strain evidence="1 2">CCMA-1212</strain>
    </source>
</reference>
<accession>A0ABY2GVY2</accession>
<keyword evidence="2" id="KW-1185">Reference proteome</keyword>
<comment type="caution">
    <text evidence="1">The sequence shown here is derived from an EMBL/GenBank/DDBJ whole genome shotgun (WGS) entry which is preliminary data.</text>
</comment>
<name>A0ABY2GVY2_9HYPO</name>
<dbReference type="GeneID" id="300580058"/>
<organism evidence="1 2">
    <name type="scientific">Trichoderma ghanense</name>
    <dbReference type="NCBI Taxonomy" id="65468"/>
    <lineage>
        <taxon>Eukaryota</taxon>
        <taxon>Fungi</taxon>
        <taxon>Dikarya</taxon>
        <taxon>Ascomycota</taxon>
        <taxon>Pezizomycotina</taxon>
        <taxon>Sordariomycetes</taxon>
        <taxon>Hypocreomycetidae</taxon>
        <taxon>Hypocreales</taxon>
        <taxon>Hypocreaceae</taxon>
        <taxon>Trichoderma</taxon>
    </lineage>
</organism>
<dbReference type="EMBL" id="PPTA01000013">
    <property type="protein sequence ID" value="TFA99593.1"/>
    <property type="molecule type" value="Genomic_DNA"/>
</dbReference>
<proteinExistence type="predicted"/>